<feature type="transmembrane region" description="Helical" evidence="1">
    <location>
        <begin position="12"/>
        <end position="33"/>
    </location>
</feature>
<keyword evidence="1" id="KW-1133">Transmembrane helix</keyword>
<comment type="caution">
    <text evidence="3">The sequence shown here is derived from an EMBL/GenBank/DDBJ whole genome shotgun (WGS) entry which is preliminary data.</text>
</comment>
<accession>A0A1S9M3E8</accession>
<dbReference type="Proteomes" id="UP000189722">
    <property type="component" value="Unassembled WGS sequence"/>
</dbReference>
<proteinExistence type="predicted"/>
<evidence type="ECO:0000256" key="1">
    <source>
        <dbReference type="SAM" id="Phobius"/>
    </source>
</evidence>
<dbReference type="EMBL" id="MWKN01000015">
    <property type="protein sequence ID" value="OOP59790.1"/>
    <property type="molecule type" value="Genomic_DNA"/>
</dbReference>
<evidence type="ECO:0000313" key="3">
    <source>
        <dbReference type="EMBL" id="OOP59790.1"/>
    </source>
</evidence>
<dbReference type="RefSeq" id="WP_078122930.1">
    <property type="nucleotide sequence ID" value="NZ_JBDPDC010000069.1"/>
</dbReference>
<evidence type="ECO:0000313" key="4">
    <source>
        <dbReference type="Proteomes" id="UP000189722"/>
    </source>
</evidence>
<evidence type="ECO:0000259" key="2">
    <source>
        <dbReference type="Pfam" id="PF12113"/>
    </source>
</evidence>
<dbReference type="AlphaFoldDB" id="A0A1S9M3E8"/>
<dbReference type="OrthoDB" id="386224at2"/>
<sequence length="71" mass="8389">MFKLKNQFQIIIIYLFTFLGLLFITNNYYVMAMDNNDGISENNSVIDNHIDEYNFVVFLIRVLLVGFTLIM</sequence>
<keyword evidence="1" id="KW-0472">Membrane</keyword>
<protein>
    <recommendedName>
        <fullName evidence="2">Sequence-variable mosaic (SVM) signal sequence domain-containing protein</fullName>
    </recommendedName>
</protein>
<reference evidence="3 4" key="1">
    <citation type="submission" date="2017-02" db="EMBL/GenBank/DDBJ databases">
        <title>A draft genome of 'Candidatus Phytoplasma aurantifolia' the agent of the witches-broom disease of lime.</title>
        <authorList>
            <person name="Foissac X."/>
            <person name="Carle P."/>
        </authorList>
    </citation>
    <scope>NUCLEOTIDE SEQUENCE [LARGE SCALE GENOMIC DNA]</scope>
    <source>
        <strain evidence="3 4">WBDL</strain>
    </source>
</reference>
<organism evidence="3 4">
    <name type="scientific">Candidatus Phytoplasma citri</name>
    <dbReference type="NCBI Taxonomy" id="180978"/>
    <lineage>
        <taxon>Bacteria</taxon>
        <taxon>Bacillati</taxon>
        <taxon>Mycoplasmatota</taxon>
        <taxon>Mollicutes</taxon>
        <taxon>Acholeplasmatales</taxon>
        <taxon>Acholeplasmataceae</taxon>
        <taxon>Candidatus Phytoplasma</taxon>
        <taxon>16SrII (Peanut WB group)</taxon>
    </lineage>
</organism>
<feature type="transmembrane region" description="Helical" evidence="1">
    <location>
        <begin position="53"/>
        <end position="70"/>
    </location>
</feature>
<dbReference type="Pfam" id="PF12113">
    <property type="entry name" value="SVM_signal"/>
    <property type="match status" value="1"/>
</dbReference>
<dbReference type="InterPro" id="IPR021970">
    <property type="entry name" value="SVM_signal"/>
</dbReference>
<feature type="domain" description="Sequence-variable mosaic (SVM) signal sequence" evidence="2">
    <location>
        <begin position="1"/>
        <end position="33"/>
    </location>
</feature>
<name>A0A1S9M3E8_9MOLU</name>
<gene>
    <name evidence="3" type="ORF">B2G44_00610</name>
</gene>
<keyword evidence="1" id="KW-0812">Transmembrane</keyword>